<dbReference type="Gene3D" id="2.80.10.50">
    <property type="match status" value="1"/>
</dbReference>
<dbReference type="InterPro" id="IPR029044">
    <property type="entry name" value="Nucleotide-diphossugar_trans"/>
</dbReference>
<dbReference type="Proteomes" id="UP000008792">
    <property type="component" value="Unassembled WGS sequence"/>
</dbReference>
<dbReference type="PANTHER" id="PTHR11675">
    <property type="entry name" value="N-ACETYLGALACTOSAMINYLTRANSFERASE"/>
    <property type="match status" value="1"/>
</dbReference>
<dbReference type="GO" id="GO:0000139">
    <property type="term" value="C:Golgi membrane"/>
    <property type="evidence" value="ECO:0007669"/>
    <property type="project" value="UniProtKB-SubCell"/>
</dbReference>
<reference evidence="8 9" key="1">
    <citation type="journal article" date="2007" name="Nature">
        <title>Evolution of genes and genomes on the Drosophila phylogeny.</title>
        <authorList>
            <consortium name="Drosophila 12 Genomes Consortium"/>
            <person name="Clark A.G."/>
            <person name="Eisen M.B."/>
            <person name="Smith D.R."/>
            <person name="Bergman C.M."/>
            <person name="Oliver B."/>
            <person name="Markow T.A."/>
            <person name="Kaufman T.C."/>
            <person name="Kellis M."/>
            <person name="Gelbart W."/>
            <person name="Iyer V.N."/>
            <person name="Pollard D.A."/>
            <person name="Sackton T.B."/>
            <person name="Larracuente A.M."/>
            <person name="Singh N.D."/>
            <person name="Abad J.P."/>
            <person name="Abt D.N."/>
            <person name="Adryan B."/>
            <person name="Aguade M."/>
            <person name="Akashi H."/>
            <person name="Anderson W.W."/>
            <person name="Aquadro C.F."/>
            <person name="Ardell D.H."/>
            <person name="Arguello R."/>
            <person name="Artieri C.G."/>
            <person name="Barbash D.A."/>
            <person name="Barker D."/>
            <person name="Barsanti P."/>
            <person name="Batterham P."/>
            <person name="Batzoglou S."/>
            <person name="Begun D."/>
            <person name="Bhutkar A."/>
            <person name="Blanco E."/>
            <person name="Bosak S.A."/>
            <person name="Bradley R.K."/>
            <person name="Brand A.D."/>
            <person name="Brent M.R."/>
            <person name="Brooks A.N."/>
            <person name="Brown R.H."/>
            <person name="Butlin R.K."/>
            <person name="Caggese C."/>
            <person name="Calvi B.R."/>
            <person name="Bernardo de Carvalho A."/>
            <person name="Caspi A."/>
            <person name="Castrezana S."/>
            <person name="Celniker S.E."/>
            <person name="Chang J.L."/>
            <person name="Chapple C."/>
            <person name="Chatterji S."/>
            <person name="Chinwalla A."/>
            <person name="Civetta A."/>
            <person name="Clifton S.W."/>
            <person name="Comeron J.M."/>
            <person name="Costello J.C."/>
            <person name="Coyne J.A."/>
            <person name="Daub J."/>
            <person name="David R.G."/>
            <person name="Delcher A.L."/>
            <person name="Delehaunty K."/>
            <person name="Do C.B."/>
            <person name="Ebling H."/>
            <person name="Edwards K."/>
            <person name="Eickbush T."/>
            <person name="Evans J.D."/>
            <person name="Filipski A."/>
            <person name="Findeiss S."/>
            <person name="Freyhult E."/>
            <person name="Fulton L."/>
            <person name="Fulton R."/>
            <person name="Garcia A.C."/>
            <person name="Gardiner A."/>
            <person name="Garfield D.A."/>
            <person name="Garvin B.E."/>
            <person name="Gibson G."/>
            <person name="Gilbert D."/>
            <person name="Gnerre S."/>
            <person name="Godfrey J."/>
            <person name="Good R."/>
            <person name="Gotea V."/>
            <person name="Gravely B."/>
            <person name="Greenberg A.J."/>
            <person name="Griffiths-Jones S."/>
            <person name="Gross S."/>
            <person name="Guigo R."/>
            <person name="Gustafson E.A."/>
            <person name="Haerty W."/>
            <person name="Hahn M.W."/>
            <person name="Halligan D.L."/>
            <person name="Halpern A.L."/>
            <person name="Halter G.M."/>
            <person name="Han M.V."/>
            <person name="Heger A."/>
            <person name="Hillier L."/>
            <person name="Hinrichs A.S."/>
            <person name="Holmes I."/>
            <person name="Hoskins R.A."/>
            <person name="Hubisz M.J."/>
            <person name="Hultmark D."/>
            <person name="Huntley M.A."/>
            <person name="Jaffe D.B."/>
            <person name="Jagadeeshan S."/>
            <person name="Jeck W.R."/>
            <person name="Johnson J."/>
            <person name="Jones C.D."/>
            <person name="Jordan W.C."/>
            <person name="Karpen G.H."/>
            <person name="Kataoka E."/>
            <person name="Keightley P.D."/>
            <person name="Kheradpour P."/>
            <person name="Kirkness E.F."/>
            <person name="Koerich L.B."/>
            <person name="Kristiansen K."/>
            <person name="Kudrna D."/>
            <person name="Kulathinal R.J."/>
            <person name="Kumar S."/>
            <person name="Kwok R."/>
            <person name="Lander E."/>
            <person name="Langley C.H."/>
            <person name="Lapoint R."/>
            <person name="Lazzaro B.P."/>
            <person name="Lee S.J."/>
            <person name="Levesque L."/>
            <person name="Li R."/>
            <person name="Lin C.F."/>
            <person name="Lin M.F."/>
            <person name="Lindblad-Toh K."/>
            <person name="Llopart A."/>
            <person name="Long M."/>
            <person name="Low L."/>
            <person name="Lozovsky E."/>
            <person name="Lu J."/>
            <person name="Luo M."/>
            <person name="Machado C.A."/>
            <person name="Makalowski W."/>
            <person name="Marzo M."/>
            <person name="Matsuda M."/>
            <person name="Matzkin L."/>
            <person name="McAllister B."/>
            <person name="McBride C.S."/>
            <person name="McKernan B."/>
            <person name="McKernan K."/>
            <person name="Mendez-Lago M."/>
            <person name="Minx P."/>
            <person name="Mollenhauer M.U."/>
            <person name="Montooth K."/>
            <person name="Mount S.M."/>
            <person name="Mu X."/>
            <person name="Myers E."/>
            <person name="Negre B."/>
            <person name="Newfeld S."/>
            <person name="Nielsen R."/>
            <person name="Noor M.A."/>
            <person name="O'Grady P."/>
            <person name="Pachter L."/>
            <person name="Papaceit M."/>
            <person name="Parisi M.J."/>
            <person name="Parisi M."/>
            <person name="Parts L."/>
            <person name="Pedersen J.S."/>
            <person name="Pesole G."/>
            <person name="Phillippy A.M."/>
            <person name="Ponting C.P."/>
            <person name="Pop M."/>
            <person name="Porcelli D."/>
            <person name="Powell J.R."/>
            <person name="Prohaska S."/>
            <person name="Pruitt K."/>
            <person name="Puig M."/>
            <person name="Quesneville H."/>
            <person name="Ram K.R."/>
            <person name="Rand D."/>
            <person name="Rasmussen M.D."/>
            <person name="Reed L.K."/>
            <person name="Reenan R."/>
            <person name="Reily A."/>
            <person name="Remington K.A."/>
            <person name="Rieger T.T."/>
            <person name="Ritchie M.G."/>
            <person name="Robin C."/>
            <person name="Rogers Y.H."/>
            <person name="Rohde C."/>
            <person name="Rozas J."/>
            <person name="Rubenfield M.J."/>
            <person name="Ruiz A."/>
            <person name="Russo S."/>
            <person name="Salzberg S.L."/>
            <person name="Sanchez-Gracia A."/>
            <person name="Saranga D.J."/>
            <person name="Sato H."/>
            <person name="Schaeffer S.W."/>
            <person name="Schatz M.C."/>
            <person name="Schlenke T."/>
            <person name="Schwartz R."/>
            <person name="Segarra C."/>
            <person name="Singh R.S."/>
            <person name="Sirot L."/>
            <person name="Sirota M."/>
            <person name="Sisneros N.B."/>
            <person name="Smith C.D."/>
            <person name="Smith T.F."/>
            <person name="Spieth J."/>
            <person name="Stage D.E."/>
            <person name="Stark A."/>
            <person name="Stephan W."/>
            <person name="Strausberg R.L."/>
            <person name="Strempel S."/>
            <person name="Sturgill D."/>
            <person name="Sutton G."/>
            <person name="Sutton G.G."/>
            <person name="Tao W."/>
            <person name="Teichmann S."/>
            <person name="Tobari Y.N."/>
            <person name="Tomimura Y."/>
            <person name="Tsolas J.M."/>
            <person name="Valente V.L."/>
            <person name="Venter E."/>
            <person name="Venter J.C."/>
            <person name="Vicario S."/>
            <person name="Vieira F.G."/>
            <person name="Vilella A.J."/>
            <person name="Villasante A."/>
            <person name="Walenz B."/>
            <person name="Wang J."/>
            <person name="Wasserman M."/>
            <person name="Watts T."/>
            <person name="Wilson D."/>
            <person name="Wilson R.K."/>
            <person name="Wing R.A."/>
            <person name="Wolfner M.F."/>
            <person name="Wong A."/>
            <person name="Wong G.K."/>
            <person name="Wu C.I."/>
            <person name="Wu G."/>
            <person name="Yamamoto D."/>
            <person name="Yang H.P."/>
            <person name="Yang S.P."/>
            <person name="Yorke J.A."/>
            <person name="Yoshida K."/>
            <person name="Zdobnov E."/>
            <person name="Zhang P."/>
            <person name="Zhang Y."/>
            <person name="Zimin A.V."/>
            <person name="Baldwin J."/>
            <person name="Abdouelleil A."/>
            <person name="Abdulkadir J."/>
            <person name="Abebe A."/>
            <person name="Abera B."/>
            <person name="Abreu J."/>
            <person name="Acer S.C."/>
            <person name="Aftuck L."/>
            <person name="Alexander A."/>
            <person name="An P."/>
            <person name="Anderson E."/>
            <person name="Anderson S."/>
            <person name="Arachi H."/>
            <person name="Azer M."/>
            <person name="Bachantsang P."/>
            <person name="Barry A."/>
            <person name="Bayul T."/>
            <person name="Berlin A."/>
            <person name="Bessette D."/>
            <person name="Bloom T."/>
            <person name="Blye J."/>
            <person name="Boguslavskiy L."/>
            <person name="Bonnet C."/>
            <person name="Boukhgalter B."/>
            <person name="Bourzgui I."/>
            <person name="Brown A."/>
            <person name="Cahill P."/>
            <person name="Channer S."/>
            <person name="Cheshatsang Y."/>
            <person name="Chuda L."/>
            <person name="Citroen M."/>
            <person name="Collymore A."/>
            <person name="Cooke P."/>
            <person name="Costello M."/>
            <person name="D'Aco K."/>
            <person name="Daza R."/>
            <person name="De Haan G."/>
            <person name="DeGray S."/>
            <person name="DeMaso C."/>
            <person name="Dhargay N."/>
            <person name="Dooley K."/>
            <person name="Dooley E."/>
            <person name="Doricent M."/>
            <person name="Dorje P."/>
            <person name="Dorjee K."/>
            <person name="Dupes A."/>
            <person name="Elong R."/>
            <person name="Falk J."/>
            <person name="Farina A."/>
            <person name="Faro S."/>
            <person name="Ferguson D."/>
            <person name="Fisher S."/>
            <person name="Foley C.D."/>
            <person name="Franke A."/>
            <person name="Friedrich D."/>
            <person name="Gadbois L."/>
            <person name="Gearin G."/>
            <person name="Gearin C.R."/>
            <person name="Giannoukos G."/>
            <person name="Goode T."/>
            <person name="Graham J."/>
            <person name="Grandbois E."/>
            <person name="Grewal S."/>
            <person name="Gyaltsen K."/>
            <person name="Hafez N."/>
            <person name="Hagos B."/>
            <person name="Hall J."/>
            <person name="Henson C."/>
            <person name="Hollinger A."/>
            <person name="Honan T."/>
            <person name="Huard M.D."/>
            <person name="Hughes L."/>
            <person name="Hurhula B."/>
            <person name="Husby M.E."/>
            <person name="Kamat A."/>
            <person name="Kanga B."/>
            <person name="Kashin S."/>
            <person name="Khazanovich D."/>
            <person name="Kisner P."/>
            <person name="Lance K."/>
            <person name="Lara M."/>
            <person name="Lee W."/>
            <person name="Lennon N."/>
            <person name="Letendre F."/>
            <person name="LeVine R."/>
            <person name="Lipovsky A."/>
            <person name="Liu X."/>
            <person name="Liu J."/>
            <person name="Liu S."/>
            <person name="Lokyitsang T."/>
            <person name="Lokyitsang Y."/>
            <person name="Lubonja R."/>
            <person name="Lui A."/>
            <person name="MacDonald P."/>
            <person name="Magnisalis V."/>
            <person name="Maru K."/>
            <person name="Matthews C."/>
            <person name="McCusker W."/>
            <person name="McDonough S."/>
            <person name="Mehta T."/>
            <person name="Meldrim J."/>
            <person name="Meneus L."/>
            <person name="Mihai O."/>
            <person name="Mihalev A."/>
            <person name="Mihova T."/>
            <person name="Mittelman R."/>
            <person name="Mlenga V."/>
            <person name="Montmayeur A."/>
            <person name="Mulrain L."/>
            <person name="Navidi A."/>
            <person name="Naylor J."/>
            <person name="Negash T."/>
            <person name="Nguyen T."/>
            <person name="Nguyen N."/>
            <person name="Nicol R."/>
            <person name="Norbu C."/>
            <person name="Norbu N."/>
            <person name="Novod N."/>
            <person name="O'Neill B."/>
            <person name="Osman S."/>
            <person name="Markiewicz E."/>
            <person name="Oyono O.L."/>
            <person name="Patti C."/>
            <person name="Phunkhang P."/>
            <person name="Pierre F."/>
            <person name="Priest M."/>
            <person name="Raghuraman S."/>
            <person name="Rege F."/>
            <person name="Reyes R."/>
            <person name="Rise C."/>
            <person name="Rogov P."/>
            <person name="Ross K."/>
            <person name="Ryan E."/>
            <person name="Settipalli S."/>
            <person name="Shea T."/>
            <person name="Sherpa N."/>
            <person name="Shi L."/>
            <person name="Shih D."/>
            <person name="Sparrow T."/>
            <person name="Spaulding J."/>
            <person name="Stalker J."/>
            <person name="Stange-Thomann N."/>
            <person name="Stavropoulos S."/>
            <person name="Stone C."/>
            <person name="Strader C."/>
            <person name="Tesfaye S."/>
            <person name="Thomson T."/>
            <person name="Thoulutsang Y."/>
            <person name="Thoulutsang D."/>
            <person name="Topham K."/>
            <person name="Topping I."/>
            <person name="Tsamla T."/>
            <person name="Vassiliev H."/>
            <person name="Vo A."/>
            <person name="Wangchuk T."/>
            <person name="Wangdi T."/>
            <person name="Weiand M."/>
            <person name="Wilkinson J."/>
            <person name="Wilson A."/>
            <person name="Yadav S."/>
            <person name="Young G."/>
            <person name="Yu Q."/>
            <person name="Zembek L."/>
            <person name="Zhong D."/>
            <person name="Zimmer A."/>
            <person name="Zwirko Z."/>
            <person name="Jaffe D.B."/>
            <person name="Alvarez P."/>
            <person name="Brockman W."/>
            <person name="Butler J."/>
            <person name="Chin C."/>
            <person name="Gnerre S."/>
            <person name="Grabherr M."/>
            <person name="Kleber M."/>
            <person name="Mauceli E."/>
            <person name="MacCallum I."/>
        </authorList>
    </citation>
    <scope>NUCLEOTIDE SEQUENCE [LARGE SCALE GENOMIC DNA]</scope>
    <source>
        <strain evidence="9">Tucson 15010-1051.87</strain>
    </source>
</reference>
<dbReference type="KEGG" id="dvi:6629684"/>
<dbReference type="InParanoid" id="B4M191"/>
<feature type="domain" description="Ricin B lectin" evidence="7">
    <location>
        <begin position="432"/>
        <end position="545"/>
    </location>
</feature>
<evidence type="ECO:0000256" key="5">
    <source>
        <dbReference type="RuleBase" id="RU361242"/>
    </source>
</evidence>
<dbReference type="EC" id="2.4.1.-" evidence="5"/>
<evidence type="ECO:0000259" key="6">
    <source>
        <dbReference type="Pfam" id="PF00535"/>
    </source>
</evidence>
<evidence type="ECO:0000313" key="8">
    <source>
        <dbReference type="EMBL" id="EDW67502.2"/>
    </source>
</evidence>
<dbReference type="FunCoup" id="B4M191">
    <property type="interactions" value="29"/>
</dbReference>
<feature type="domain" description="Glycosyltransferase 2-like" evidence="6">
    <location>
        <begin position="105"/>
        <end position="292"/>
    </location>
</feature>
<dbReference type="Pfam" id="PF00535">
    <property type="entry name" value="Glycos_transf_2"/>
    <property type="match status" value="1"/>
</dbReference>
<evidence type="ECO:0000313" key="9">
    <source>
        <dbReference type="Proteomes" id="UP000008792"/>
    </source>
</evidence>
<keyword evidence="5" id="KW-0808">Transferase</keyword>
<dbReference type="STRING" id="7244.B4M191"/>
<comment type="subcellular location">
    <subcellularLocation>
        <location evidence="1 5">Golgi apparatus membrane</location>
        <topology evidence="1 5">Single-pass type II membrane protein</topology>
    </subcellularLocation>
</comment>
<dbReference type="InterPro" id="IPR035992">
    <property type="entry name" value="Ricin_B-like_lectins"/>
</dbReference>
<evidence type="ECO:0000256" key="1">
    <source>
        <dbReference type="ARBA" id="ARBA00004323"/>
    </source>
</evidence>
<dbReference type="eggNOG" id="KOG3738">
    <property type="taxonomic scope" value="Eukaryota"/>
</dbReference>
<accession>B4M191</accession>
<proteinExistence type="inferred from homology"/>
<dbReference type="SUPFAM" id="SSF50370">
    <property type="entry name" value="Ricin B-like lectins"/>
    <property type="match status" value="1"/>
</dbReference>
<comment type="cofactor">
    <cofactor evidence="5">
        <name>Mn(2+)</name>
        <dbReference type="ChEBI" id="CHEBI:29035"/>
    </cofactor>
</comment>
<dbReference type="GO" id="GO:0030246">
    <property type="term" value="F:carbohydrate binding"/>
    <property type="evidence" value="ECO:0007669"/>
    <property type="project" value="UniProtKB-KW"/>
</dbReference>
<comment type="pathway">
    <text evidence="5">Protein modification; protein glycosylation.</text>
</comment>
<evidence type="ECO:0000256" key="3">
    <source>
        <dbReference type="ARBA" id="ARBA00023034"/>
    </source>
</evidence>
<dbReference type="InterPro" id="IPR001173">
    <property type="entry name" value="Glyco_trans_2-like"/>
</dbReference>
<evidence type="ECO:0000256" key="2">
    <source>
        <dbReference type="ARBA" id="ARBA00022734"/>
    </source>
</evidence>
<gene>
    <name evidence="8" type="primary">Dvir\GJ24184</name>
    <name evidence="8" type="ORF">Dvir_GJ24184</name>
</gene>
<evidence type="ECO:0000256" key="4">
    <source>
        <dbReference type="ARBA" id="ARBA00023157"/>
    </source>
</evidence>
<dbReference type="InterPro" id="IPR000772">
    <property type="entry name" value="Ricin_B_lectin"/>
</dbReference>
<dbReference type="PANTHER" id="PTHR11675:SF128">
    <property type="entry name" value="POLYPEPTIDE N-ACETYLGALACTOSAMINYLTRANSFERASE 13-RELATED"/>
    <property type="match status" value="1"/>
</dbReference>
<dbReference type="UniPathway" id="UPA00378"/>
<keyword evidence="5" id="KW-0464">Manganese</keyword>
<dbReference type="GO" id="GO:0006493">
    <property type="term" value="P:protein O-linked glycosylation"/>
    <property type="evidence" value="ECO:0007669"/>
    <property type="project" value="TreeGrafter"/>
</dbReference>
<dbReference type="PROSITE" id="PS50231">
    <property type="entry name" value="RICIN_B_LECTIN"/>
    <property type="match status" value="1"/>
</dbReference>
<sequence>MSGSLRRRLRCCLVCILAFLGLQFVVVLLRLGVFDEFASSQLILQQQQLSWQFIAHTPDQPDDFFQYNRQLSDNLPAVRALPATRHDSCNARHYALPHASAAQLSVVISFYNEARSMLLRTILTLVSRTPEDYLHELIIIDDCSGDVTLLESLERVMTLVCATRRRPTLIFRRNLRRMGLIWSRNEGARVASGHYLLFLDSHCEVNNGWLEPLLDRLALNSMLAVSPVLDPIEPETLSYLAGNVLLKGGFDWSLHFHWLPRVLAVEELPEWPYSSPTFAGGILMISREWFHQLHGFNPHLEIWGGESIELAIKLWLCGGQIEIVPCSRIGHIFRVRHAFEFPPQFDEDQLDSTQATYLRNSKIIAESWLDEYKYLFYAFKPAAKQIPLNLHPVQPYDPALIKAERQCHPFDWYMRHVSPELRLQHSNLSALGTLRNAGRCLYVAETKARLHLQFTSCHHLGVTQWHLHHDTGQLSTTQQLCLGVEFTVEQPQLRLETCRNCQAGQHWLRTDTHLQHAQTHLCLDNPLEDQLVLSACRPHAVSQSFQFALEMQSP</sequence>
<keyword evidence="2 5" id="KW-0430">Lectin</keyword>
<keyword evidence="9" id="KW-1185">Reference proteome</keyword>
<name>B4M191_DROVI</name>
<dbReference type="GO" id="GO:0004653">
    <property type="term" value="F:polypeptide N-acetylgalactosaminyltransferase activity"/>
    <property type="evidence" value="ECO:0007669"/>
    <property type="project" value="TreeGrafter"/>
</dbReference>
<dbReference type="SUPFAM" id="SSF53448">
    <property type="entry name" value="Nucleotide-diphospho-sugar transferases"/>
    <property type="match status" value="1"/>
</dbReference>
<comment type="similarity">
    <text evidence="5">Belongs to the glycosyltransferase 2 family. GalNAc-T subfamily.</text>
</comment>
<dbReference type="SMR" id="B4M191"/>
<dbReference type="HOGENOM" id="CLU_013477_0_2_1"/>
<keyword evidence="5" id="KW-0328">Glycosyltransferase</keyword>
<keyword evidence="3 5" id="KW-0333">Golgi apparatus</keyword>
<organism evidence="8 9">
    <name type="scientific">Drosophila virilis</name>
    <name type="common">Fruit fly</name>
    <dbReference type="NCBI Taxonomy" id="7244"/>
    <lineage>
        <taxon>Eukaryota</taxon>
        <taxon>Metazoa</taxon>
        <taxon>Ecdysozoa</taxon>
        <taxon>Arthropoda</taxon>
        <taxon>Hexapoda</taxon>
        <taxon>Insecta</taxon>
        <taxon>Pterygota</taxon>
        <taxon>Neoptera</taxon>
        <taxon>Endopterygota</taxon>
        <taxon>Diptera</taxon>
        <taxon>Brachycera</taxon>
        <taxon>Muscomorpha</taxon>
        <taxon>Ephydroidea</taxon>
        <taxon>Drosophilidae</taxon>
        <taxon>Drosophila</taxon>
    </lineage>
</organism>
<dbReference type="Pfam" id="PF00652">
    <property type="entry name" value="Ricin_B_lectin"/>
    <property type="match status" value="1"/>
</dbReference>
<dbReference type="EMBL" id="CH940650">
    <property type="protein sequence ID" value="EDW67502.2"/>
    <property type="molecule type" value="Genomic_DNA"/>
</dbReference>
<dbReference type="OrthoDB" id="429263at2759"/>
<dbReference type="Gene3D" id="3.90.550.10">
    <property type="entry name" value="Spore Coat Polysaccharide Biosynthesis Protein SpsA, Chain A"/>
    <property type="match status" value="1"/>
</dbReference>
<keyword evidence="4 5" id="KW-1015">Disulfide bond</keyword>
<dbReference type="AlphaFoldDB" id="B4M191"/>
<evidence type="ECO:0000259" key="7">
    <source>
        <dbReference type="Pfam" id="PF00652"/>
    </source>
</evidence>
<protein>
    <recommendedName>
        <fullName evidence="5">Polypeptide N-acetylgalactosaminyltransferase</fullName>
        <ecNumber evidence="5">2.4.1.-</ecNumber>
    </recommendedName>
    <alternativeName>
        <fullName evidence="5">Protein-UDP acetylgalactosaminyltransferase</fullName>
    </alternativeName>
</protein>